<protein>
    <recommendedName>
        <fullName evidence="2">Protein kinase domain-containing protein</fullName>
    </recommendedName>
</protein>
<evidence type="ECO:0000313" key="1">
    <source>
        <dbReference type="EMBL" id="QHU09936.1"/>
    </source>
</evidence>
<evidence type="ECO:0008006" key="2">
    <source>
        <dbReference type="Google" id="ProtNLM"/>
    </source>
</evidence>
<dbReference type="Gene3D" id="1.10.510.10">
    <property type="entry name" value="Transferase(Phosphotransferase) domain 1"/>
    <property type="match status" value="1"/>
</dbReference>
<name>A0A6C0JYN0_9ZZZZ</name>
<accession>A0A6C0JYN0</accession>
<reference evidence="1" key="1">
    <citation type="journal article" date="2020" name="Nature">
        <title>Giant virus diversity and host interactions through global metagenomics.</title>
        <authorList>
            <person name="Schulz F."/>
            <person name="Roux S."/>
            <person name="Paez-Espino D."/>
            <person name="Jungbluth S."/>
            <person name="Walsh D.A."/>
            <person name="Denef V.J."/>
            <person name="McMahon K.D."/>
            <person name="Konstantinidis K.T."/>
            <person name="Eloe-Fadrosh E.A."/>
            <person name="Kyrpides N.C."/>
            <person name="Woyke T."/>
        </authorList>
    </citation>
    <scope>NUCLEOTIDE SEQUENCE</scope>
    <source>
        <strain evidence="1">GVMAG-S-1101164-164</strain>
    </source>
</reference>
<dbReference type="InterPro" id="IPR011009">
    <property type="entry name" value="Kinase-like_dom_sf"/>
</dbReference>
<dbReference type="SUPFAM" id="SSF56112">
    <property type="entry name" value="Protein kinase-like (PK-like)"/>
    <property type="match status" value="1"/>
</dbReference>
<proteinExistence type="predicted"/>
<dbReference type="AlphaFoldDB" id="A0A6C0JYN0"/>
<sequence>MVKRNELKSSQSRMHLHKYDLSGLQTASKLHWNISNIQPFFPSIEKLFKTESLELAQEYGIHFLEEVKSILSPTRIRTKLGNELEIHRKTTMLVSPYKWMSGSYGSAIGLPNTSEHAEQLNSKLQSSNNAGYVGAIVSAALSESGCIHFPKVYGVFTGFAASHDINISDDYGSLSEKHWFSKNIGTLFDIHLSETISDSSGFRHTRSARDTLAIGDDTPLGTIDELDTIVCNDTMATIHPIFQQHAVGMHDSDSESVSTEEIFDIESCACEDVEDEDEDDEGEPFAWAVFKNVPVQTTLMERCVGTLYELCMLHSEPEKHMAWIAQVMFALAFAQRTFSFTHNDLHANNIMYVPYNKEFLYYNCNSQFYKVPTYGFLIKIIDFERGIASIRLNGMREPKVFMSDHYHVDEEASGMFNYGEFYNPKYTEIKPNPSCDLVRLATSMYWDFDPESPVSKLFEKWMVGEKGNVLFGKKNPKHDRYHGFDLYKAIVRYCKHAVPRQEISALHQYKVNTVEGPVLVID</sequence>
<organism evidence="1">
    <name type="scientific">viral metagenome</name>
    <dbReference type="NCBI Taxonomy" id="1070528"/>
    <lineage>
        <taxon>unclassified sequences</taxon>
        <taxon>metagenomes</taxon>
        <taxon>organismal metagenomes</taxon>
    </lineage>
</organism>
<dbReference type="EMBL" id="MN740747">
    <property type="protein sequence ID" value="QHU09936.1"/>
    <property type="molecule type" value="Genomic_DNA"/>
</dbReference>